<dbReference type="GO" id="GO:0016829">
    <property type="term" value="F:lyase activity"/>
    <property type="evidence" value="ECO:0007669"/>
    <property type="project" value="UniProtKB-KW"/>
</dbReference>
<proteinExistence type="predicted"/>
<gene>
    <name evidence="1" type="ORF">OBE_00304</name>
</gene>
<comment type="caution">
    <text evidence="1">The sequence shown here is derived from an EMBL/GenBank/DDBJ whole genome shotgun (WGS) entry which is preliminary data.</text>
</comment>
<sequence>LFEADIYDAIDLTHCCEGRTSYGGPTQASVLKQIADVKSKINC</sequence>
<accession>K1TWM8</accession>
<feature type="non-terminal residue" evidence="1">
    <location>
        <position position="1"/>
    </location>
</feature>
<keyword evidence="1" id="KW-0456">Lyase</keyword>
<evidence type="ECO:0000313" key="1">
    <source>
        <dbReference type="EMBL" id="EKC77532.1"/>
    </source>
</evidence>
<protein>
    <submittedName>
        <fullName evidence="1">Argininosuccinate lyase</fullName>
    </submittedName>
</protein>
<organism evidence="1">
    <name type="scientific">human gut metagenome</name>
    <dbReference type="NCBI Taxonomy" id="408170"/>
    <lineage>
        <taxon>unclassified sequences</taxon>
        <taxon>metagenomes</taxon>
        <taxon>organismal metagenomes</taxon>
    </lineage>
</organism>
<dbReference type="AlphaFoldDB" id="K1TWM8"/>
<reference evidence="1" key="1">
    <citation type="journal article" date="2013" name="Environ. Microbiol.">
        <title>Microbiota from the distal guts of lean and obese adolescents exhibit partial functional redundancy besides clear differences in community structure.</title>
        <authorList>
            <person name="Ferrer M."/>
            <person name="Ruiz A."/>
            <person name="Lanza F."/>
            <person name="Haange S.B."/>
            <person name="Oberbach A."/>
            <person name="Till H."/>
            <person name="Bargiela R."/>
            <person name="Campoy C."/>
            <person name="Segura M.T."/>
            <person name="Richter M."/>
            <person name="von Bergen M."/>
            <person name="Seifert J."/>
            <person name="Suarez A."/>
        </authorList>
    </citation>
    <scope>NUCLEOTIDE SEQUENCE</scope>
</reference>
<name>K1TWM8_9ZZZZ</name>
<dbReference type="EMBL" id="AJWZ01000216">
    <property type="protein sequence ID" value="EKC77532.1"/>
    <property type="molecule type" value="Genomic_DNA"/>
</dbReference>